<dbReference type="PANTHER" id="PTHR38034">
    <property type="entry name" value="INNER MEMBRANE PROTEIN YPJD"/>
    <property type="match status" value="1"/>
</dbReference>
<dbReference type="Proteomes" id="UP000199046">
    <property type="component" value="Unassembled WGS sequence"/>
</dbReference>
<organism evidence="3 4">
    <name type="scientific">Kushneria avicenniae</name>
    <dbReference type="NCBI Taxonomy" id="402385"/>
    <lineage>
        <taxon>Bacteria</taxon>
        <taxon>Pseudomonadati</taxon>
        <taxon>Pseudomonadota</taxon>
        <taxon>Gammaproteobacteria</taxon>
        <taxon>Oceanospirillales</taxon>
        <taxon>Halomonadaceae</taxon>
        <taxon>Kushneria</taxon>
    </lineage>
</organism>
<feature type="transmembrane region" description="Helical" evidence="1">
    <location>
        <begin position="240"/>
        <end position="259"/>
    </location>
</feature>
<sequence>MLTLFSALVAVVFYCTAACRQMLSLTRRLPPRQGLVSAASALAVIGHGVVVYTTLSAHEGLHLGISETVSLVFFLIAALLLLASIKKPLMPASVGLYPLAALSVVGAVGFPQSSIEYGFTPGMLTHIATSVLAYAFLIIAAGQAVLLAVQTHALKHNHLRGIIQVLPPLTTMERLMFELIICGMVFLTASIISGFLFINDLFAQHLAHKTVLSLLAWVLFSILLWGRYQRGWRGLWAIRWTLGAVIVLLLAYFGTRLIVQLLHG</sequence>
<evidence type="ECO:0000313" key="3">
    <source>
        <dbReference type="EMBL" id="SFC26612.1"/>
    </source>
</evidence>
<dbReference type="GO" id="GO:0017004">
    <property type="term" value="P:cytochrome complex assembly"/>
    <property type="evidence" value="ECO:0007669"/>
    <property type="project" value="InterPro"/>
</dbReference>
<evidence type="ECO:0000313" key="4">
    <source>
        <dbReference type="Proteomes" id="UP000199046"/>
    </source>
</evidence>
<reference evidence="4" key="1">
    <citation type="submission" date="2016-10" db="EMBL/GenBank/DDBJ databases">
        <authorList>
            <person name="Varghese N."/>
            <person name="Submissions S."/>
        </authorList>
    </citation>
    <scope>NUCLEOTIDE SEQUENCE [LARGE SCALE GENOMIC DNA]</scope>
    <source>
        <strain evidence="4">DSM 23439</strain>
    </source>
</reference>
<dbReference type="Pfam" id="PF01578">
    <property type="entry name" value="Cytochrom_C_asm"/>
    <property type="match status" value="1"/>
</dbReference>
<dbReference type="PANTHER" id="PTHR38034:SF1">
    <property type="entry name" value="INNER MEMBRANE PROTEIN YPJD"/>
    <property type="match status" value="1"/>
</dbReference>
<keyword evidence="1" id="KW-0472">Membrane</keyword>
<proteinExistence type="predicted"/>
<name>A0A1I1HSQ9_9GAMM</name>
<accession>A0A1I1HSQ9</accession>
<dbReference type="OrthoDB" id="9780793at2"/>
<feature type="transmembrane region" description="Helical" evidence="1">
    <location>
        <begin position="6"/>
        <end position="23"/>
    </location>
</feature>
<feature type="domain" description="Cytochrome c assembly protein" evidence="2">
    <location>
        <begin position="39"/>
        <end position="263"/>
    </location>
</feature>
<feature type="transmembrane region" description="Helical" evidence="1">
    <location>
        <begin position="131"/>
        <end position="154"/>
    </location>
</feature>
<dbReference type="STRING" id="402385.SAMN05421848_0807"/>
<dbReference type="EMBL" id="FOLY01000002">
    <property type="protein sequence ID" value="SFC26612.1"/>
    <property type="molecule type" value="Genomic_DNA"/>
</dbReference>
<gene>
    <name evidence="3" type="ORF">SAMN05421848_0807</name>
</gene>
<feature type="transmembrane region" description="Helical" evidence="1">
    <location>
        <begin position="61"/>
        <end position="82"/>
    </location>
</feature>
<dbReference type="AlphaFoldDB" id="A0A1I1HSQ9"/>
<dbReference type="GO" id="GO:0005886">
    <property type="term" value="C:plasma membrane"/>
    <property type="evidence" value="ECO:0007669"/>
    <property type="project" value="TreeGrafter"/>
</dbReference>
<feature type="transmembrane region" description="Helical" evidence="1">
    <location>
        <begin position="35"/>
        <end position="55"/>
    </location>
</feature>
<keyword evidence="1" id="KW-0812">Transmembrane</keyword>
<evidence type="ECO:0000256" key="1">
    <source>
        <dbReference type="SAM" id="Phobius"/>
    </source>
</evidence>
<feature type="transmembrane region" description="Helical" evidence="1">
    <location>
        <begin position="210"/>
        <end position="228"/>
    </location>
</feature>
<feature type="transmembrane region" description="Helical" evidence="1">
    <location>
        <begin position="175"/>
        <end position="198"/>
    </location>
</feature>
<keyword evidence="4" id="KW-1185">Reference proteome</keyword>
<protein>
    <submittedName>
        <fullName evidence="3">ABC-type uncharacterized transport system, permease component</fullName>
    </submittedName>
</protein>
<dbReference type="InterPro" id="IPR052372">
    <property type="entry name" value="YpjD/HemX"/>
</dbReference>
<evidence type="ECO:0000259" key="2">
    <source>
        <dbReference type="Pfam" id="PF01578"/>
    </source>
</evidence>
<keyword evidence="1" id="KW-1133">Transmembrane helix</keyword>
<feature type="transmembrane region" description="Helical" evidence="1">
    <location>
        <begin position="94"/>
        <end position="111"/>
    </location>
</feature>
<dbReference type="GO" id="GO:0020037">
    <property type="term" value="F:heme binding"/>
    <property type="evidence" value="ECO:0007669"/>
    <property type="project" value="InterPro"/>
</dbReference>
<dbReference type="InterPro" id="IPR002541">
    <property type="entry name" value="Cyt_c_assembly"/>
</dbReference>